<dbReference type="Proteomes" id="UP000366872">
    <property type="component" value="Unassembled WGS sequence"/>
</dbReference>
<name>A0A6C2U862_PONDE</name>
<proteinExistence type="predicted"/>
<evidence type="ECO:0008006" key="3">
    <source>
        <dbReference type="Google" id="ProtNLM"/>
    </source>
</evidence>
<reference evidence="1 2" key="1">
    <citation type="submission" date="2019-04" db="EMBL/GenBank/DDBJ databases">
        <authorList>
            <person name="Van Vliet M D."/>
        </authorList>
    </citation>
    <scope>NUCLEOTIDE SEQUENCE [LARGE SCALE GENOMIC DNA]</scope>
    <source>
        <strain evidence="1 2">F1</strain>
    </source>
</reference>
<dbReference type="NCBIfam" id="NF007714">
    <property type="entry name" value="PRK10410.1-2"/>
    <property type="match status" value="1"/>
</dbReference>
<gene>
    <name evidence="1" type="ORF">PDESU_04506</name>
</gene>
<dbReference type="InterPro" id="IPR020483">
    <property type="entry name" value="Uncharacterised_YgbA"/>
</dbReference>
<sequence length="104" mass="11770">MNLEARTVAAMILIYCKAHHAPGGGLCPDCADLMGYAGRRIEKCPFGAGKPVCNQCTVHCYKPDMRERIREVMRYAGPRMLAYHPVLAVRHLLRSRRKTSNIER</sequence>
<dbReference type="RefSeq" id="WP_136081482.1">
    <property type="nucleotide sequence ID" value="NZ_CAAHFG010000003.1"/>
</dbReference>
<evidence type="ECO:0000313" key="2">
    <source>
        <dbReference type="Proteomes" id="UP000366872"/>
    </source>
</evidence>
<evidence type="ECO:0000313" key="1">
    <source>
        <dbReference type="EMBL" id="VGO15917.1"/>
    </source>
</evidence>
<dbReference type="AlphaFoldDB" id="A0A6C2U862"/>
<protein>
    <recommendedName>
        <fullName evidence="3">Nitrous oxide-stimulated promoter</fullName>
    </recommendedName>
</protein>
<accession>A0A6C2U862</accession>
<keyword evidence="2" id="KW-1185">Reference proteome</keyword>
<dbReference type="Pfam" id="PF11756">
    <property type="entry name" value="YgbA_NO"/>
    <property type="match status" value="1"/>
</dbReference>
<dbReference type="EMBL" id="CAAHFG010000003">
    <property type="protein sequence ID" value="VGO15917.1"/>
    <property type="molecule type" value="Genomic_DNA"/>
</dbReference>
<organism evidence="1 2">
    <name type="scientific">Pontiella desulfatans</name>
    <dbReference type="NCBI Taxonomy" id="2750659"/>
    <lineage>
        <taxon>Bacteria</taxon>
        <taxon>Pseudomonadati</taxon>
        <taxon>Kiritimatiellota</taxon>
        <taxon>Kiritimatiellia</taxon>
        <taxon>Kiritimatiellales</taxon>
        <taxon>Pontiellaceae</taxon>
        <taxon>Pontiella</taxon>
    </lineage>
</organism>